<feature type="compositionally biased region" description="Low complexity" evidence="1">
    <location>
        <begin position="25"/>
        <end position="38"/>
    </location>
</feature>
<organism evidence="3 4">
    <name type="scientific">Solirubrobacter pauli</name>
    <dbReference type="NCBI Taxonomy" id="166793"/>
    <lineage>
        <taxon>Bacteria</taxon>
        <taxon>Bacillati</taxon>
        <taxon>Actinomycetota</taxon>
        <taxon>Thermoleophilia</taxon>
        <taxon>Solirubrobacterales</taxon>
        <taxon>Solirubrobacteraceae</taxon>
        <taxon>Solirubrobacter</taxon>
    </lineage>
</organism>
<comment type="caution">
    <text evidence="3">The sequence shown here is derived from an EMBL/GenBank/DDBJ whole genome shotgun (WGS) entry which is preliminary data.</text>
</comment>
<evidence type="ECO:0000313" key="3">
    <source>
        <dbReference type="EMBL" id="RKQ86736.1"/>
    </source>
</evidence>
<evidence type="ECO:0000256" key="2">
    <source>
        <dbReference type="SAM" id="SignalP"/>
    </source>
</evidence>
<gene>
    <name evidence="3" type="ORF">C8N24_4751</name>
</gene>
<keyword evidence="2" id="KW-0732">Signal</keyword>
<dbReference type="EMBL" id="RBIL01000002">
    <property type="protein sequence ID" value="RKQ86736.1"/>
    <property type="molecule type" value="Genomic_DNA"/>
</dbReference>
<name>A0A660KYM0_9ACTN</name>
<accession>A0A660KYM0</accession>
<feature type="chain" id="PRO_5024868269" evidence="2">
    <location>
        <begin position="27"/>
        <end position="724"/>
    </location>
</feature>
<feature type="region of interest" description="Disordered" evidence="1">
    <location>
        <begin position="25"/>
        <end position="79"/>
    </location>
</feature>
<keyword evidence="4" id="KW-1185">Reference proteome</keyword>
<protein>
    <submittedName>
        <fullName evidence="3">Uncharacterized protein</fullName>
    </submittedName>
</protein>
<dbReference type="AlphaFoldDB" id="A0A660KYM0"/>
<feature type="signal peptide" evidence="2">
    <location>
        <begin position="1"/>
        <end position="26"/>
    </location>
</feature>
<sequence length="724" mass="77591">MRGTPWRSIVAVTLTAGMLLGAPAHAAPPGGGERAAAPDTRVPPSPGTDAAPRTHAVPRPSTGEARRASRTAYTDLSRSQAVSLAQRHFPELSRRGYKALDLEPGQRVDAWLGARAARITRPGEADLLLESQLPLRTLSETGAPTPVDLSLRDGEDGFAPLAPIVALEVGDRAHEGIALDDIGVSVAPVGVAEATGVARQDKAFFTDTAPDTDHIVTPLPTGVDLGAQLRSPASPERFRWRLDLPAGARLQLSADAPGAEIVGVGGIKLAHITAPVAWDADDRQVKSALAVSGDELVVDVAHRETRVRYPVMLDPTILEDAAHWYANAAVPVDLSGWMWTDPGKRFGYFYGAAYLGNGLYTYNRGSTVFEAGDYANWYFNAPGTSRIVRADFGYVKHEPQTAGTWAAPYNDDRSYQGVWSYQQGRYESGRWCDLGEGGACGTSPFTTYGALHYASKTHFALEATPGNAAIFGTSVFYAGAHAPFTNFLGSASVWIEDVDAPAVTEDTGLSDQRWTSDRGFQARATDTGLGLRKLVVDSPGNPGWRGAYTYDASCTGDRRNRCPQVGYVHSDTTGLPEGLVPIRYTATDAVGNVSSRTWTIPIDRTSPSVLPDRHASPGATAPLEQDDDSVLVFEAEAEDAGAGVRSIDFELVAEWGSVVDESADPEPQSCPQHGCRKHREWSVSAYLLMSGQYTLRTIATDQLGNRSVDERVVDVVRGIPPALR</sequence>
<reference evidence="3 4" key="1">
    <citation type="submission" date="2018-10" db="EMBL/GenBank/DDBJ databases">
        <title>Genomic Encyclopedia of Archaeal and Bacterial Type Strains, Phase II (KMG-II): from individual species to whole genera.</title>
        <authorList>
            <person name="Goeker M."/>
        </authorList>
    </citation>
    <scope>NUCLEOTIDE SEQUENCE [LARGE SCALE GENOMIC DNA]</scope>
    <source>
        <strain evidence="3 4">DSM 14954</strain>
    </source>
</reference>
<dbReference type="Proteomes" id="UP000278962">
    <property type="component" value="Unassembled WGS sequence"/>
</dbReference>
<evidence type="ECO:0000313" key="4">
    <source>
        <dbReference type="Proteomes" id="UP000278962"/>
    </source>
</evidence>
<proteinExistence type="predicted"/>
<evidence type="ECO:0000256" key="1">
    <source>
        <dbReference type="SAM" id="MobiDB-lite"/>
    </source>
</evidence>